<dbReference type="EMBL" id="JYDS01000242">
    <property type="protein sequence ID" value="KRZ20372.1"/>
    <property type="molecule type" value="Genomic_DNA"/>
</dbReference>
<feature type="region of interest" description="Disordered" evidence="1">
    <location>
        <begin position="84"/>
        <end position="103"/>
    </location>
</feature>
<organism evidence="2 3">
    <name type="scientific">Trichinella pseudospiralis</name>
    <name type="common">Parasitic roundworm</name>
    <dbReference type="NCBI Taxonomy" id="6337"/>
    <lineage>
        <taxon>Eukaryota</taxon>
        <taxon>Metazoa</taxon>
        <taxon>Ecdysozoa</taxon>
        <taxon>Nematoda</taxon>
        <taxon>Enoplea</taxon>
        <taxon>Dorylaimia</taxon>
        <taxon>Trichinellida</taxon>
        <taxon>Trichinellidae</taxon>
        <taxon>Trichinella</taxon>
    </lineage>
</organism>
<evidence type="ECO:0000256" key="1">
    <source>
        <dbReference type="SAM" id="MobiDB-lite"/>
    </source>
</evidence>
<dbReference type="AlphaFoldDB" id="A0A0V1ID34"/>
<gene>
    <name evidence="2" type="ORF">T4B_2096</name>
</gene>
<accession>A0A0V1ID34</accession>
<proteinExistence type="predicted"/>
<evidence type="ECO:0000313" key="3">
    <source>
        <dbReference type="Proteomes" id="UP000054805"/>
    </source>
</evidence>
<keyword evidence="3" id="KW-1185">Reference proteome</keyword>
<evidence type="ECO:0000313" key="2">
    <source>
        <dbReference type="EMBL" id="KRZ20372.1"/>
    </source>
</evidence>
<sequence>MVNFGVYFATTGVSTLPLACTLPPCSKVSMKVSERSQRVTVPEYCILRVGGYMKLGTSRSLKMPRATPGAKVLKNSEILKNCPRHSPRRSLRAMPGALPQANF</sequence>
<reference evidence="2 3" key="1">
    <citation type="submission" date="2015-01" db="EMBL/GenBank/DDBJ databases">
        <title>Evolution of Trichinella species and genotypes.</title>
        <authorList>
            <person name="Korhonen P.K."/>
            <person name="Edoardo P."/>
            <person name="Giuseppe L.R."/>
            <person name="Gasser R.B."/>
        </authorList>
    </citation>
    <scope>NUCLEOTIDE SEQUENCE [LARGE SCALE GENOMIC DNA]</scope>
    <source>
        <strain evidence="2">ISS588</strain>
    </source>
</reference>
<comment type="caution">
    <text evidence="2">The sequence shown here is derived from an EMBL/GenBank/DDBJ whole genome shotgun (WGS) entry which is preliminary data.</text>
</comment>
<dbReference type="Proteomes" id="UP000054805">
    <property type="component" value="Unassembled WGS sequence"/>
</dbReference>
<name>A0A0V1ID34_TRIPS</name>
<protein>
    <submittedName>
        <fullName evidence="2">Uncharacterized protein</fullName>
    </submittedName>
</protein>